<dbReference type="AlphaFoldDB" id="A0AAD7XFI6"/>
<comment type="caution">
    <text evidence="3">The sequence shown here is derived from an EMBL/GenBank/DDBJ whole genome shotgun (WGS) entry which is preliminary data.</text>
</comment>
<dbReference type="SMART" id="SM00353">
    <property type="entry name" value="HLH"/>
    <property type="match status" value="1"/>
</dbReference>
<accession>A0AAD7XFI6</accession>
<gene>
    <name evidence="3" type="ORF">CTAYLR_007022</name>
</gene>
<feature type="domain" description="BHLH" evidence="2">
    <location>
        <begin position="175"/>
        <end position="228"/>
    </location>
</feature>
<name>A0AAD7XFI6_9STRA</name>
<feature type="compositionally biased region" description="Basic and acidic residues" evidence="1">
    <location>
        <begin position="22"/>
        <end position="57"/>
    </location>
</feature>
<dbReference type="InterPro" id="IPR036638">
    <property type="entry name" value="HLH_DNA-bd_sf"/>
</dbReference>
<feature type="region of interest" description="Disordered" evidence="1">
    <location>
        <begin position="1"/>
        <end position="80"/>
    </location>
</feature>
<protein>
    <recommendedName>
        <fullName evidence="2">BHLH domain-containing protein</fullName>
    </recommendedName>
</protein>
<dbReference type="InterPro" id="IPR000014">
    <property type="entry name" value="PAS"/>
</dbReference>
<dbReference type="SUPFAM" id="SSF47459">
    <property type="entry name" value="HLH, helix-loop-helix DNA-binding domain"/>
    <property type="match status" value="1"/>
</dbReference>
<dbReference type="Pfam" id="PF00010">
    <property type="entry name" value="HLH"/>
    <property type="match status" value="1"/>
</dbReference>
<reference evidence="3" key="1">
    <citation type="submission" date="2023-01" db="EMBL/GenBank/DDBJ databases">
        <title>Metagenome sequencing of chrysophaentin producing Chrysophaeum taylorii.</title>
        <authorList>
            <person name="Davison J."/>
            <person name="Bewley C."/>
        </authorList>
    </citation>
    <scope>NUCLEOTIDE SEQUENCE</scope>
    <source>
        <strain evidence="3">NIES-1699</strain>
    </source>
</reference>
<dbReference type="EMBL" id="JAQMWT010000570">
    <property type="protein sequence ID" value="KAJ8599382.1"/>
    <property type="molecule type" value="Genomic_DNA"/>
</dbReference>
<dbReference type="SUPFAM" id="SSF55785">
    <property type="entry name" value="PYP-like sensor domain (PAS domain)"/>
    <property type="match status" value="1"/>
</dbReference>
<feature type="region of interest" description="Disordered" evidence="1">
    <location>
        <begin position="443"/>
        <end position="473"/>
    </location>
</feature>
<feature type="region of interest" description="Disordered" evidence="1">
    <location>
        <begin position="136"/>
        <end position="166"/>
    </location>
</feature>
<organism evidence="3 4">
    <name type="scientific">Chrysophaeum taylorii</name>
    <dbReference type="NCBI Taxonomy" id="2483200"/>
    <lineage>
        <taxon>Eukaryota</taxon>
        <taxon>Sar</taxon>
        <taxon>Stramenopiles</taxon>
        <taxon>Ochrophyta</taxon>
        <taxon>Pelagophyceae</taxon>
        <taxon>Pelagomonadales</taxon>
        <taxon>Pelagomonadaceae</taxon>
        <taxon>Chrysophaeum</taxon>
    </lineage>
</organism>
<dbReference type="CDD" id="cd00130">
    <property type="entry name" value="PAS"/>
    <property type="match status" value="1"/>
</dbReference>
<dbReference type="Proteomes" id="UP001230188">
    <property type="component" value="Unassembled WGS sequence"/>
</dbReference>
<evidence type="ECO:0000313" key="4">
    <source>
        <dbReference type="Proteomes" id="UP001230188"/>
    </source>
</evidence>
<evidence type="ECO:0000256" key="1">
    <source>
        <dbReference type="SAM" id="MobiDB-lite"/>
    </source>
</evidence>
<evidence type="ECO:0000259" key="2">
    <source>
        <dbReference type="PROSITE" id="PS50888"/>
    </source>
</evidence>
<keyword evidence="4" id="KW-1185">Reference proteome</keyword>
<dbReference type="PROSITE" id="PS50888">
    <property type="entry name" value="BHLH"/>
    <property type="match status" value="1"/>
</dbReference>
<sequence length="473" mass="51549">MAHESDESPVTTSELRFNAMEVEQKPPEKRRGRAQTKEKKRPAWREALEEAADHHGDDELEPPSSFVFSRPSALNGGPTAVSQRKLNGQVINGGGGGGSASQLNGKGHLNGPARHYNNNHHEHPGEDEEVRLNGRKKRDSATPLRRVVATPPTTPNEDVAKGSAPPQRANELFEARRLERNAREQRRSIKIVTQIDELAGILDEAGAPATKACKASILAGVSNYIEQLRSRNSSLESEQCDIVSKIISIAAGANPAFVNDEKHEEVDYRLVFLQSSIPMAVTSLDGKLLACNERFVAGIGAETQTEVLKRTLFDLAKPDRLQNVFSCIGDLLRSSESAPCANVPDAFQFTTSTLSITYIRPSSFAISLVEPVPTDVERPPPSLPKPILADVKRDLAVVEAARRAAPVTLVLNPDHNTDAIADPFRLAQRLPVTTLLQPATAIAVHHHHQSDPSPPQQQQQQHAPTGLEHRIIG</sequence>
<proteinExistence type="predicted"/>
<evidence type="ECO:0000313" key="3">
    <source>
        <dbReference type="EMBL" id="KAJ8599382.1"/>
    </source>
</evidence>
<dbReference type="Gene3D" id="4.10.280.10">
    <property type="entry name" value="Helix-loop-helix DNA-binding domain"/>
    <property type="match status" value="1"/>
</dbReference>
<dbReference type="InterPro" id="IPR011598">
    <property type="entry name" value="bHLH_dom"/>
</dbReference>
<dbReference type="InterPro" id="IPR035965">
    <property type="entry name" value="PAS-like_dom_sf"/>
</dbReference>
<dbReference type="GO" id="GO:0046983">
    <property type="term" value="F:protein dimerization activity"/>
    <property type="evidence" value="ECO:0007669"/>
    <property type="project" value="InterPro"/>
</dbReference>